<name>A0A9D1NEK8_9FIRM</name>
<accession>A0A9D1NEK8</accession>
<dbReference type="NCBIfam" id="NF033394">
    <property type="entry name" value="capsid_maj_Podo"/>
    <property type="match status" value="1"/>
</dbReference>
<dbReference type="Proteomes" id="UP000886861">
    <property type="component" value="Unassembled WGS sequence"/>
</dbReference>
<protein>
    <submittedName>
        <fullName evidence="1">Phage major capsid protein</fullName>
    </submittedName>
</protein>
<sequence>MVSISSANEALKSVYLGVVANQLNVNANPLLGKIKQSSQDVWGKEIIKLAPYGINGGIGAGDETDPLPKAAGNNYVQFKTSLKNLYGRIEISDKAIRASANNAGAFVNLLNDEMEGLIKASSFNLGRMLYGDGTGLLGTVTKAYSTSEKYLQMDDVRNFIEGMVVDIYNADSKIEGASGYRVTYVDRANKRIYLNFESSFSTTIAADSKVYVQNSKDYEITGLGAIFGSGTTLYGLTKSEYPWLNPYVSTTSAEISDVLIQDAIDFLEQASGSEVNFISCSTKVRRAYQDYLTKFRRNIDVCELAGGYKAITYNGIPVVADRFVEDGTMYLLNTNDFTLHQLCDWKWLEGDDGKVIKQNAGYPTYSATLVKYADLICDRPNGQAKISNISATVSSPFSDIVTAIEEAHVTE</sequence>
<evidence type="ECO:0000313" key="2">
    <source>
        <dbReference type="Proteomes" id="UP000886861"/>
    </source>
</evidence>
<gene>
    <name evidence="1" type="ORF">IAA62_01305</name>
</gene>
<evidence type="ECO:0000313" key="1">
    <source>
        <dbReference type="EMBL" id="HIV01177.1"/>
    </source>
</evidence>
<comment type="caution">
    <text evidence="1">The sequence shown here is derived from an EMBL/GenBank/DDBJ whole genome shotgun (WGS) entry which is preliminary data.</text>
</comment>
<reference evidence="1" key="2">
    <citation type="journal article" date="2021" name="PeerJ">
        <title>Extensive microbial diversity within the chicken gut microbiome revealed by metagenomics and culture.</title>
        <authorList>
            <person name="Gilroy R."/>
            <person name="Ravi A."/>
            <person name="Getino M."/>
            <person name="Pursley I."/>
            <person name="Horton D.L."/>
            <person name="Alikhan N.F."/>
            <person name="Baker D."/>
            <person name="Gharbi K."/>
            <person name="Hall N."/>
            <person name="Watson M."/>
            <person name="Adriaenssens E.M."/>
            <person name="Foster-Nyarko E."/>
            <person name="Jarju S."/>
            <person name="Secka A."/>
            <person name="Antonio M."/>
            <person name="Oren A."/>
            <person name="Chaudhuri R.R."/>
            <person name="La Ragione R."/>
            <person name="Hildebrand F."/>
            <person name="Pallen M.J."/>
        </authorList>
    </citation>
    <scope>NUCLEOTIDE SEQUENCE</scope>
    <source>
        <strain evidence="1">CHK186-9395</strain>
    </source>
</reference>
<organism evidence="1 2">
    <name type="scientific">Candidatus Caccopulliclostridium gallistercoris</name>
    <dbReference type="NCBI Taxonomy" id="2840719"/>
    <lineage>
        <taxon>Bacteria</taxon>
        <taxon>Bacillati</taxon>
        <taxon>Bacillota</taxon>
        <taxon>Clostridia</taxon>
        <taxon>Candidatus Caccopulliclostridium</taxon>
    </lineage>
</organism>
<proteinExistence type="predicted"/>
<dbReference type="AlphaFoldDB" id="A0A9D1NEK8"/>
<dbReference type="EMBL" id="DVOJ01000005">
    <property type="protein sequence ID" value="HIV01177.1"/>
    <property type="molecule type" value="Genomic_DNA"/>
</dbReference>
<reference evidence="1" key="1">
    <citation type="submission" date="2020-10" db="EMBL/GenBank/DDBJ databases">
        <authorList>
            <person name="Gilroy R."/>
        </authorList>
    </citation>
    <scope>NUCLEOTIDE SEQUENCE</scope>
    <source>
        <strain evidence="1">CHK186-9395</strain>
    </source>
</reference>
<dbReference type="InterPro" id="IPR049718">
    <property type="entry name" value="AKO59007-like"/>
</dbReference>